<dbReference type="KEGG" id="bana:BARAN1_0477"/>
<dbReference type="Proteomes" id="UP000249818">
    <property type="component" value="Chromosome BARAN1"/>
</dbReference>
<proteinExistence type="predicted"/>
<evidence type="ECO:0000313" key="1">
    <source>
        <dbReference type="EMBL" id="SQD92501.1"/>
    </source>
</evidence>
<reference evidence="2" key="1">
    <citation type="submission" date="2018-05" db="EMBL/GenBank/DDBJ databases">
        <authorList>
            <person name="Hao L."/>
        </authorList>
    </citation>
    <scope>NUCLEOTIDE SEQUENCE [LARGE SCALE GENOMIC DNA]</scope>
</reference>
<name>A0A2X3KIS4_9BACT</name>
<dbReference type="AlphaFoldDB" id="A0A2X3KIS4"/>
<keyword evidence="2" id="KW-1185">Reference proteome</keyword>
<dbReference type="OrthoDB" id="9795424at2"/>
<dbReference type="EMBL" id="LS483254">
    <property type="protein sequence ID" value="SQD92501.1"/>
    <property type="molecule type" value="Genomic_DNA"/>
</dbReference>
<protein>
    <submittedName>
        <fullName evidence="1">Uncharacterized protein</fullName>
    </submittedName>
</protein>
<organism evidence="1 2">
    <name type="scientific">Candidatus Bipolaricaulis anaerobius</name>
    <dbReference type="NCBI Taxonomy" id="2026885"/>
    <lineage>
        <taxon>Bacteria</taxon>
        <taxon>Candidatus Bipolaricaulota</taxon>
        <taxon>Candidatus Bipolaricaulia</taxon>
        <taxon>Candidatus Bipolaricaulales</taxon>
        <taxon>Candidatus Bipolaricaulaceae</taxon>
        <taxon>Candidatus Bipolaricaulis</taxon>
    </lineage>
</organism>
<sequence length="124" mass="14666">MEGKNGSIVRKQMGYRWIAQEQTEKIQAFYRKTLNVHLNYHRPCGYATEFVDRKGKTRKRYDAYLTPYEKLKSLPQAEQYLRPGVTMAELERIAQRHSDTEYALLVHQEKVKLFRSFAPRATVP</sequence>
<evidence type="ECO:0000313" key="2">
    <source>
        <dbReference type="Proteomes" id="UP000249818"/>
    </source>
</evidence>
<dbReference type="RefSeq" id="WP_122030707.1">
    <property type="nucleotide sequence ID" value="NZ_LS483254.1"/>
</dbReference>
<accession>A0A2X3KIS4</accession>
<gene>
    <name evidence="1" type="ORF">BARAN1_0477</name>
</gene>